<gene>
    <name evidence="1" type="ORF">MNB_SUP05-9-943</name>
</gene>
<dbReference type="AlphaFoldDB" id="A0A1W1DUD5"/>
<evidence type="ECO:0000313" key="1">
    <source>
        <dbReference type="EMBL" id="SFV85347.1"/>
    </source>
</evidence>
<name>A0A1W1DUD5_9ZZZZ</name>
<organism evidence="1">
    <name type="scientific">hydrothermal vent metagenome</name>
    <dbReference type="NCBI Taxonomy" id="652676"/>
    <lineage>
        <taxon>unclassified sequences</taxon>
        <taxon>metagenomes</taxon>
        <taxon>ecological metagenomes</taxon>
    </lineage>
</organism>
<protein>
    <submittedName>
        <fullName evidence="1">Uncharacterized protein</fullName>
    </submittedName>
</protein>
<reference evidence="1" key="1">
    <citation type="submission" date="2016-10" db="EMBL/GenBank/DDBJ databases">
        <authorList>
            <person name="de Groot N.N."/>
        </authorList>
    </citation>
    <scope>NUCLEOTIDE SEQUENCE</scope>
</reference>
<accession>A0A1W1DUD5</accession>
<proteinExistence type="predicted"/>
<dbReference type="EMBL" id="FPHX01000173">
    <property type="protein sequence ID" value="SFV85347.1"/>
    <property type="molecule type" value="Genomic_DNA"/>
</dbReference>
<sequence>MSNISSLTTLALKAKASSAGSKSLAACVGTNADNSNKNKGNNKRFKSLSQVFQTQKNLLITIRVKASL</sequence>